<dbReference type="Pfam" id="PF05193">
    <property type="entry name" value="Peptidase_M16_C"/>
    <property type="match status" value="1"/>
</dbReference>
<evidence type="ECO:0000256" key="4">
    <source>
        <dbReference type="ARBA" id="ARBA00022833"/>
    </source>
</evidence>
<keyword evidence="3" id="KW-0378">Hydrolase</keyword>
<evidence type="ECO:0000259" key="7">
    <source>
        <dbReference type="Pfam" id="PF00675"/>
    </source>
</evidence>
<dbReference type="Pfam" id="PF00675">
    <property type="entry name" value="Peptidase_M16"/>
    <property type="match status" value="1"/>
</dbReference>
<evidence type="ECO:0000256" key="2">
    <source>
        <dbReference type="ARBA" id="ARBA00022670"/>
    </source>
</evidence>
<keyword evidence="2" id="KW-0645">Protease</keyword>
<dbReference type="PANTHER" id="PTHR43690:SF17">
    <property type="entry name" value="PROTEIN YHJJ"/>
    <property type="match status" value="1"/>
</dbReference>
<dbReference type="Gene3D" id="3.30.830.10">
    <property type="entry name" value="Metalloenzyme, LuxS/M16 peptidase-like"/>
    <property type="match status" value="2"/>
</dbReference>
<evidence type="ECO:0000256" key="1">
    <source>
        <dbReference type="ARBA" id="ARBA00007261"/>
    </source>
</evidence>
<dbReference type="SUPFAM" id="SSF63411">
    <property type="entry name" value="LuxS/MPP-like metallohydrolase"/>
    <property type="match status" value="2"/>
</dbReference>
<feature type="chain" id="PRO_5039898441" evidence="6">
    <location>
        <begin position="22"/>
        <end position="440"/>
    </location>
</feature>
<proteinExistence type="inferred from homology"/>
<dbReference type="RefSeq" id="WP_250723851.1">
    <property type="nucleotide sequence ID" value="NZ_CP098400.1"/>
</dbReference>
<dbReference type="AlphaFoldDB" id="A0A9J6ZQ04"/>
<gene>
    <name evidence="9" type="ORF">M9189_00095</name>
</gene>
<dbReference type="InterPro" id="IPR011249">
    <property type="entry name" value="Metalloenz_LuxS/M16"/>
</dbReference>
<dbReference type="GO" id="GO:0008237">
    <property type="term" value="F:metallopeptidase activity"/>
    <property type="evidence" value="ECO:0007669"/>
    <property type="project" value="UniProtKB-KW"/>
</dbReference>
<evidence type="ECO:0000259" key="8">
    <source>
        <dbReference type="Pfam" id="PF05193"/>
    </source>
</evidence>
<evidence type="ECO:0000256" key="3">
    <source>
        <dbReference type="ARBA" id="ARBA00022801"/>
    </source>
</evidence>
<comment type="similarity">
    <text evidence="1">Belongs to the peptidase M16 family.</text>
</comment>
<dbReference type="InterPro" id="IPR007863">
    <property type="entry name" value="Peptidase_M16_C"/>
</dbReference>
<feature type="signal peptide" evidence="6">
    <location>
        <begin position="1"/>
        <end position="21"/>
    </location>
</feature>
<sequence length="440" mass="49942">MKKIILILGALGLVGLAPLSAASSELKFTEFNLDNGLHVILHRDNSIPTVTVAVMYNVGSKHEQPNRTGFAHFFEHLMFEGTKNIGRGEYPKYVERAGGTLNANTSADRTYYYQILPSNQLELGLWLESERMLHATVDSIGIATQKQVVIEEKKQSYDNRPYGTFLIETMKRAFREHPYRWTTIGDPEHIMAAKDEEFEQFYNTFYVPNNAVLVVAGDIDENSARSLVEKYYGDIPSGSGTIQRPSIVEPPLGGEIRDTIFDNIQVPLVLQAYRVPGMGTDDYYALEMLGTLLSGGESSRLYKELVDKKQLSLEVAAMPLPFNEPTVSFILGFCNIGVDPADLEAAIDDEIAKVRNELISEREFQKLRNQFENQIIQENVWIEERAHNLATLYTYFGDATLINKTLDRYMSVTREDIQRVAQNYLVPENRVVLYYLPRQN</sequence>
<feature type="domain" description="Peptidase M16 N-terminal" evidence="7">
    <location>
        <begin position="39"/>
        <end position="179"/>
    </location>
</feature>
<evidence type="ECO:0000256" key="6">
    <source>
        <dbReference type="SAM" id="SignalP"/>
    </source>
</evidence>
<dbReference type="InterPro" id="IPR011765">
    <property type="entry name" value="Pept_M16_N"/>
</dbReference>
<feature type="domain" description="Peptidase M16 C-terminal" evidence="8">
    <location>
        <begin position="196"/>
        <end position="370"/>
    </location>
</feature>
<evidence type="ECO:0000313" key="9">
    <source>
        <dbReference type="EMBL" id="URW79757.1"/>
    </source>
</evidence>
<dbReference type="KEGG" id="alkq:M9189_00095"/>
<dbReference type="GO" id="GO:0046872">
    <property type="term" value="F:metal ion binding"/>
    <property type="evidence" value="ECO:0007669"/>
    <property type="project" value="InterPro"/>
</dbReference>
<reference evidence="9" key="1">
    <citation type="submission" date="2022-05" db="EMBL/GenBank/DDBJ databases">
        <authorList>
            <person name="Sun X."/>
        </authorList>
    </citation>
    <scope>NUCLEOTIDE SEQUENCE</scope>
    <source>
        <strain evidence="9">Ai-910</strain>
    </source>
</reference>
<keyword evidence="4" id="KW-0862">Zinc</keyword>
<evidence type="ECO:0000313" key="10">
    <source>
        <dbReference type="Proteomes" id="UP001056426"/>
    </source>
</evidence>
<organism evidence="9 10">
    <name type="scientific">Xiashengella succiniciproducens</name>
    <dbReference type="NCBI Taxonomy" id="2949635"/>
    <lineage>
        <taxon>Bacteria</taxon>
        <taxon>Pseudomonadati</taxon>
        <taxon>Bacteroidota</taxon>
        <taxon>Bacteroidia</taxon>
        <taxon>Marinilabiliales</taxon>
        <taxon>Marinilabiliaceae</taxon>
        <taxon>Xiashengella</taxon>
    </lineage>
</organism>
<dbReference type="EMBL" id="CP098400">
    <property type="protein sequence ID" value="URW79757.1"/>
    <property type="molecule type" value="Genomic_DNA"/>
</dbReference>
<keyword evidence="10" id="KW-1185">Reference proteome</keyword>
<dbReference type="InterPro" id="IPR050626">
    <property type="entry name" value="Peptidase_M16"/>
</dbReference>
<reference evidence="9" key="2">
    <citation type="submission" date="2022-06" db="EMBL/GenBank/DDBJ databases">
        <title>Xiashengella guii gen. nov. sp. nov., a bacterium isolated form anaerobic digestion tank.</title>
        <authorList>
            <person name="Huang H."/>
        </authorList>
    </citation>
    <scope>NUCLEOTIDE SEQUENCE</scope>
    <source>
        <strain evidence="9">Ai-910</strain>
    </source>
</reference>
<keyword evidence="6" id="KW-0732">Signal</keyword>
<evidence type="ECO:0000256" key="5">
    <source>
        <dbReference type="ARBA" id="ARBA00023049"/>
    </source>
</evidence>
<accession>A0A9J6ZQ04</accession>
<protein>
    <submittedName>
        <fullName evidence="9">Insulinase family protein</fullName>
    </submittedName>
</protein>
<name>A0A9J6ZQ04_9BACT</name>
<dbReference type="PANTHER" id="PTHR43690">
    <property type="entry name" value="NARDILYSIN"/>
    <property type="match status" value="1"/>
</dbReference>
<dbReference type="GO" id="GO:0006508">
    <property type="term" value="P:proteolysis"/>
    <property type="evidence" value="ECO:0007669"/>
    <property type="project" value="UniProtKB-KW"/>
</dbReference>
<dbReference type="Proteomes" id="UP001056426">
    <property type="component" value="Chromosome"/>
</dbReference>
<keyword evidence="5" id="KW-0482">Metalloprotease</keyword>